<dbReference type="InterPro" id="IPR050261">
    <property type="entry name" value="FrsA_esterase"/>
</dbReference>
<evidence type="ECO:0000256" key="1">
    <source>
        <dbReference type="ARBA" id="ARBA00008645"/>
    </source>
</evidence>
<dbReference type="EMBL" id="SHKY01000001">
    <property type="protein sequence ID" value="RZU49397.1"/>
    <property type="molecule type" value="Genomic_DNA"/>
</dbReference>
<dbReference type="Gene3D" id="3.40.50.1820">
    <property type="entry name" value="alpha/beta hydrolase"/>
    <property type="match status" value="1"/>
</dbReference>
<protein>
    <submittedName>
        <fullName evidence="5">X-Pro dipeptidyl-peptidase-like protein</fullName>
    </submittedName>
</protein>
<feature type="domain" description="Xaa-Pro dipeptidyl-peptidase C-terminal" evidence="4">
    <location>
        <begin position="303"/>
        <end position="521"/>
    </location>
</feature>
<organism evidence="5 6">
    <name type="scientific">Krasilnikovia cinnamomea</name>
    <dbReference type="NCBI Taxonomy" id="349313"/>
    <lineage>
        <taxon>Bacteria</taxon>
        <taxon>Bacillati</taxon>
        <taxon>Actinomycetota</taxon>
        <taxon>Actinomycetes</taxon>
        <taxon>Micromonosporales</taxon>
        <taxon>Micromonosporaceae</taxon>
        <taxon>Krasilnikovia</taxon>
    </lineage>
</organism>
<dbReference type="SUPFAM" id="SSF49785">
    <property type="entry name" value="Galactose-binding domain-like"/>
    <property type="match status" value="1"/>
</dbReference>
<dbReference type="InterPro" id="IPR000383">
    <property type="entry name" value="Xaa-Pro-like_dom"/>
</dbReference>
<dbReference type="SUPFAM" id="SSF53474">
    <property type="entry name" value="alpha/beta-Hydrolases"/>
    <property type="match status" value="1"/>
</dbReference>
<dbReference type="Gene3D" id="2.60.120.260">
    <property type="entry name" value="Galactose-binding domain-like"/>
    <property type="match status" value="1"/>
</dbReference>
<dbReference type="InterPro" id="IPR008979">
    <property type="entry name" value="Galactose-bd-like_sf"/>
</dbReference>
<feature type="signal peptide" evidence="3">
    <location>
        <begin position="1"/>
        <end position="24"/>
    </location>
</feature>
<dbReference type="PANTHER" id="PTHR22946">
    <property type="entry name" value="DIENELACTONE HYDROLASE DOMAIN-CONTAINING PROTEIN-RELATED"/>
    <property type="match status" value="1"/>
</dbReference>
<proteinExistence type="inferred from homology"/>
<evidence type="ECO:0000256" key="3">
    <source>
        <dbReference type="SAM" id="SignalP"/>
    </source>
</evidence>
<keyword evidence="3" id="KW-0732">Signal</keyword>
<dbReference type="RefSeq" id="WP_242624724.1">
    <property type="nucleotide sequence ID" value="NZ_SHKY01000001.1"/>
</dbReference>
<dbReference type="PANTHER" id="PTHR22946:SF9">
    <property type="entry name" value="POLYKETIDE TRANSFERASE AF380"/>
    <property type="match status" value="1"/>
</dbReference>
<dbReference type="Pfam" id="PF02129">
    <property type="entry name" value="Peptidase_S15"/>
    <property type="match status" value="1"/>
</dbReference>
<dbReference type="SMART" id="SM00939">
    <property type="entry name" value="PepX_C"/>
    <property type="match status" value="1"/>
</dbReference>
<evidence type="ECO:0000256" key="2">
    <source>
        <dbReference type="ARBA" id="ARBA00022801"/>
    </source>
</evidence>
<dbReference type="AlphaFoldDB" id="A0A4Q7ZF97"/>
<name>A0A4Q7ZF97_9ACTN</name>
<comment type="caution">
    <text evidence="5">The sequence shown here is derived from an EMBL/GenBank/DDBJ whole genome shotgun (WGS) entry which is preliminary data.</text>
</comment>
<comment type="similarity">
    <text evidence="1">Belongs to the AB hydrolase superfamily.</text>
</comment>
<dbReference type="Proteomes" id="UP000292564">
    <property type="component" value="Unassembled WGS sequence"/>
</dbReference>
<evidence type="ECO:0000313" key="5">
    <source>
        <dbReference type="EMBL" id="RZU49397.1"/>
    </source>
</evidence>
<evidence type="ECO:0000313" key="6">
    <source>
        <dbReference type="Proteomes" id="UP000292564"/>
    </source>
</evidence>
<gene>
    <name evidence="5" type="ORF">EV385_1147</name>
</gene>
<accession>A0A4Q7ZF97</accession>
<evidence type="ECO:0000259" key="4">
    <source>
        <dbReference type="SMART" id="SM00939"/>
    </source>
</evidence>
<dbReference type="GO" id="GO:0052689">
    <property type="term" value="F:carboxylic ester hydrolase activity"/>
    <property type="evidence" value="ECO:0007669"/>
    <property type="project" value="UniProtKB-ARBA"/>
</dbReference>
<dbReference type="Pfam" id="PF08530">
    <property type="entry name" value="PepX_C"/>
    <property type="match status" value="1"/>
</dbReference>
<keyword evidence="6" id="KW-1185">Reference proteome</keyword>
<keyword evidence="2" id="KW-0378">Hydrolase</keyword>
<reference evidence="5 6" key="1">
    <citation type="submission" date="2019-02" db="EMBL/GenBank/DDBJ databases">
        <title>Sequencing the genomes of 1000 actinobacteria strains.</title>
        <authorList>
            <person name="Klenk H.-P."/>
        </authorList>
    </citation>
    <scope>NUCLEOTIDE SEQUENCE [LARGE SCALE GENOMIC DNA]</scope>
    <source>
        <strain evidence="5 6">DSM 45162</strain>
    </source>
</reference>
<dbReference type="InterPro" id="IPR013736">
    <property type="entry name" value="Xaa-Pro_dipept_C"/>
</dbReference>
<dbReference type="GO" id="GO:0008239">
    <property type="term" value="F:dipeptidyl-peptidase activity"/>
    <property type="evidence" value="ECO:0007669"/>
    <property type="project" value="InterPro"/>
</dbReference>
<feature type="chain" id="PRO_5021008716" evidence="3">
    <location>
        <begin position="25"/>
        <end position="532"/>
    </location>
</feature>
<dbReference type="InterPro" id="IPR029058">
    <property type="entry name" value="AB_hydrolase_fold"/>
</dbReference>
<sequence>MTLRRILTSLAAVMFLIVGGPATAAVATTTATSTVASARPALRLVDITASDGVVLKANVMTPVIGNNHPAIVFAASWGLSDAEYLVQATKFAQDGFVVLSYTTRGFWFSGGKIDVAGPKDIDDAKVVVDWLIANTPTDPTRIGFGGVSYGSGISLLAAANDPRIRSVVMMSGWTDLVQSLYADQTRHVQSTWLLLTVGRIVGRLSDEFKAIADDFFAGRNVPALIEYGAKRSAMTYLAQLQRNRPAIMMAQAYGDSVFGPNQHVDFFNAYHGPKRLEYAPGDHAIPEMSGLAGLPNHVWTSTHRWFGHYLNGVDNGIDTDDALVLQVRNAHGKVEQYPDWAHVTGSTTRYHLGDKRWTGSGPMSTNEITGNWSERISTAGDTVADSGVVILSNTVEGLTGRTPHAWLPAVDRRRGVVWSTDWLRATPIRGMPRMHLTVRPSAANGTVVAYLYDVNAVGRGALITQAPISWVDAKPGEPITLDLRLPLTAWDVPSGHYLSLVVDTKDPLYQGTNSRNASVTVTGPSWFELPLR</sequence>